<name>A0A1V3WAT7_MYCKA</name>
<reference evidence="3 4" key="1">
    <citation type="submission" date="2017-02" db="EMBL/GenBank/DDBJ databases">
        <title>Complete genome sequences of Mycobacterium kansasii strains isolated from rhesus macaques.</title>
        <authorList>
            <person name="Panda A."/>
            <person name="Nagaraj S."/>
            <person name="Zhao X."/>
            <person name="Tettelin H."/>
            <person name="Detolla L.J."/>
        </authorList>
    </citation>
    <scope>NUCLEOTIDE SEQUENCE [LARGE SCALE GENOMIC DNA]</scope>
    <source>
        <strain evidence="3 4">11-3469</strain>
    </source>
</reference>
<dbReference type="Pfam" id="PF00823">
    <property type="entry name" value="PPE"/>
    <property type="match status" value="1"/>
</dbReference>
<dbReference type="AlphaFoldDB" id="A0A1V3WAT7"/>
<comment type="caution">
    <text evidence="3">The sequence shown here is derived from an EMBL/GenBank/DDBJ whole genome shotgun (WGS) entry which is preliminary data.</text>
</comment>
<evidence type="ECO:0000313" key="4">
    <source>
        <dbReference type="Proteomes" id="UP000188532"/>
    </source>
</evidence>
<dbReference type="Proteomes" id="UP000188532">
    <property type="component" value="Unassembled WGS sequence"/>
</dbReference>
<evidence type="ECO:0000259" key="2">
    <source>
        <dbReference type="Pfam" id="PF00823"/>
    </source>
</evidence>
<comment type="similarity">
    <text evidence="1">Belongs to the mycobacterial PPE family.</text>
</comment>
<dbReference type="EMBL" id="MVBN01000018">
    <property type="protein sequence ID" value="OOK63526.1"/>
    <property type="molecule type" value="Genomic_DNA"/>
</dbReference>
<dbReference type="InterPro" id="IPR038332">
    <property type="entry name" value="PPE_sf"/>
</dbReference>
<dbReference type="Gene3D" id="1.20.1260.20">
    <property type="entry name" value="PPE superfamily"/>
    <property type="match status" value="1"/>
</dbReference>
<dbReference type="SUPFAM" id="SSF140459">
    <property type="entry name" value="PE/PPE dimer-like"/>
    <property type="match status" value="1"/>
</dbReference>
<sequence>MKETRVMNFTVLPPEINSARMYAGAGRRRCWRPRPPGTAGADLQASAVSFESVASCLVTSWQGAASTAMTAAPHRIWLAERGRTAR</sequence>
<gene>
    <name evidence="3" type="ORF">BZL29_8496</name>
</gene>
<protein>
    <submittedName>
        <fullName evidence="3">PPE family protein</fullName>
    </submittedName>
</protein>
<dbReference type="InterPro" id="IPR000030">
    <property type="entry name" value="PPE_dom"/>
</dbReference>
<organism evidence="3 4">
    <name type="scientific">Mycobacterium kansasii</name>
    <dbReference type="NCBI Taxonomy" id="1768"/>
    <lineage>
        <taxon>Bacteria</taxon>
        <taxon>Bacillati</taxon>
        <taxon>Actinomycetota</taxon>
        <taxon>Actinomycetes</taxon>
        <taxon>Mycobacteriales</taxon>
        <taxon>Mycobacteriaceae</taxon>
        <taxon>Mycobacterium</taxon>
    </lineage>
</organism>
<feature type="domain" description="PPE" evidence="2">
    <location>
        <begin position="8"/>
        <end position="85"/>
    </location>
</feature>
<evidence type="ECO:0000313" key="3">
    <source>
        <dbReference type="EMBL" id="OOK63526.1"/>
    </source>
</evidence>
<accession>A0A1V3WAT7</accession>
<proteinExistence type="inferred from homology"/>
<evidence type="ECO:0000256" key="1">
    <source>
        <dbReference type="ARBA" id="ARBA00010652"/>
    </source>
</evidence>